<dbReference type="EMBL" id="CP042912">
    <property type="protein sequence ID" value="QEG22411.1"/>
    <property type="molecule type" value="Genomic_DNA"/>
</dbReference>
<dbReference type="Proteomes" id="UP000322214">
    <property type="component" value="Chromosome"/>
</dbReference>
<sequence length="306" mass="35781">MTQTRKHVVILPHFCEEEVDRYLRIATLLKSWPKPKVETDFLLAASPKRKPSQRLVEAYQSLGNAIPFQCPTQIFGYPEGPTAMFWDCMEYVEQAYQNNDGFSLWLESDMCPTQSDWIDRLSQMWYSGSQRPLMMGCYVPEVYKYRILKRPKRILEPHINGGACYAMNFASQMPTDAREGVFDMAVYQFAKARGLARECRAISFSTTDRVRRDLMDASKVLLHGFMQEKDEFIEDCIRPLDGAELQKAKWNALQEQIETTRRKLRVWFVRRGREAMLENMFLAKQRYEQDNPVEELAETTHSRKAA</sequence>
<gene>
    <name evidence="1" type="ORF">MFFC18_22910</name>
</gene>
<reference evidence="1 2" key="1">
    <citation type="submission" date="2019-08" db="EMBL/GenBank/DDBJ databases">
        <title>Deep-cultivation of Planctomycetes and their phenomic and genomic characterization uncovers novel biology.</title>
        <authorList>
            <person name="Wiegand S."/>
            <person name="Jogler M."/>
            <person name="Boedeker C."/>
            <person name="Pinto D."/>
            <person name="Vollmers J."/>
            <person name="Rivas-Marin E."/>
            <person name="Kohn T."/>
            <person name="Peeters S.H."/>
            <person name="Heuer A."/>
            <person name="Rast P."/>
            <person name="Oberbeckmann S."/>
            <person name="Bunk B."/>
            <person name="Jeske O."/>
            <person name="Meyerdierks A."/>
            <person name="Storesund J.E."/>
            <person name="Kallscheuer N."/>
            <person name="Luecker S."/>
            <person name="Lage O.M."/>
            <person name="Pohl T."/>
            <person name="Merkel B.J."/>
            <person name="Hornburger P."/>
            <person name="Mueller R.-W."/>
            <person name="Bruemmer F."/>
            <person name="Labrenz M."/>
            <person name="Spormann A.M."/>
            <person name="Op den Camp H."/>
            <person name="Overmann J."/>
            <person name="Amann R."/>
            <person name="Jetten M.S.M."/>
            <person name="Mascher T."/>
            <person name="Medema M.H."/>
            <person name="Devos D.P."/>
            <person name="Kaster A.-K."/>
            <person name="Ovreas L."/>
            <person name="Rohde M."/>
            <person name="Galperin M.Y."/>
            <person name="Jogler C."/>
        </authorList>
    </citation>
    <scope>NUCLEOTIDE SEQUENCE [LARGE SCALE GENOMIC DNA]</scope>
    <source>
        <strain evidence="1 2">FC18</strain>
    </source>
</reference>
<dbReference type="STRING" id="980251.GCA_001642875_00016"/>
<evidence type="ECO:0000313" key="2">
    <source>
        <dbReference type="Proteomes" id="UP000322214"/>
    </source>
</evidence>
<keyword evidence="2" id="KW-1185">Reference proteome</keyword>
<accession>A0A5B9PHQ8</accession>
<proteinExistence type="predicted"/>
<organism evidence="1 2">
    <name type="scientific">Mariniblastus fucicola</name>
    <dbReference type="NCBI Taxonomy" id="980251"/>
    <lineage>
        <taxon>Bacteria</taxon>
        <taxon>Pseudomonadati</taxon>
        <taxon>Planctomycetota</taxon>
        <taxon>Planctomycetia</taxon>
        <taxon>Pirellulales</taxon>
        <taxon>Pirellulaceae</taxon>
        <taxon>Mariniblastus</taxon>
    </lineage>
</organism>
<dbReference type="KEGG" id="mff:MFFC18_22910"/>
<dbReference type="AlphaFoldDB" id="A0A5B9PHQ8"/>
<evidence type="ECO:0008006" key="3">
    <source>
        <dbReference type="Google" id="ProtNLM"/>
    </source>
</evidence>
<name>A0A5B9PHQ8_9BACT</name>
<evidence type="ECO:0000313" key="1">
    <source>
        <dbReference type="EMBL" id="QEG22411.1"/>
    </source>
</evidence>
<protein>
    <recommendedName>
        <fullName evidence="3">Glycosyltransferase</fullName>
    </recommendedName>
</protein>
<dbReference type="RefSeq" id="WP_075081493.1">
    <property type="nucleotide sequence ID" value="NZ_CP042912.1"/>
</dbReference>